<dbReference type="InterPro" id="IPR029030">
    <property type="entry name" value="Caspase-like_dom_sf"/>
</dbReference>
<dbReference type="SUPFAM" id="SSF52129">
    <property type="entry name" value="Caspase-like"/>
    <property type="match status" value="1"/>
</dbReference>
<protein>
    <submittedName>
        <fullName evidence="2">Caspase family protein</fullName>
    </submittedName>
</protein>
<accession>A0A6G3WX75</accession>
<dbReference type="Pfam" id="PF00656">
    <property type="entry name" value="Peptidase_C14"/>
    <property type="match status" value="1"/>
</dbReference>
<dbReference type="Gene3D" id="3.40.50.1460">
    <property type="match status" value="1"/>
</dbReference>
<proteinExistence type="predicted"/>
<dbReference type="EMBL" id="JAAGMN010002738">
    <property type="protein sequence ID" value="NEE10091.1"/>
    <property type="molecule type" value="Genomic_DNA"/>
</dbReference>
<dbReference type="InterPro" id="IPR011600">
    <property type="entry name" value="Pept_C14_caspase"/>
</dbReference>
<evidence type="ECO:0000313" key="2">
    <source>
        <dbReference type="EMBL" id="NEE10091.1"/>
    </source>
</evidence>
<dbReference type="GO" id="GO:0004197">
    <property type="term" value="F:cysteine-type endopeptidase activity"/>
    <property type="evidence" value="ECO:0007669"/>
    <property type="project" value="InterPro"/>
</dbReference>
<name>A0A6G3WX75_9ACTN</name>
<evidence type="ECO:0000259" key="1">
    <source>
        <dbReference type="Pfam" id="PF00656"/>
    </source>
</evidence>
<sequence>MTTVHDWQRTHAVIVAVEAYADRAWNISGPASDAARMMRWLQARGVPESGMHLLASPLEQNKGILADFTGVKRSTADRAHVRRVFQEELLKLDVDWLWVYWAGHGLKAGGNRWSLLYPDTRTGDPLGVDAENLVSLLRTAHLPALRPERVTMVIDACQSTLSAGQQARALAPETIAAFPEKGARKLFVMRAS</sequence>
<feature type="domain" description="Peptidase C14 caspase" evidence="1">
    <location>
        <begin position="10"/>
        <end position="161"/>
    </location>
</feature>
<reference evidence="2" key="1">
    <citation type="submission" date="2020-01" db="EMBL/GenBank/DDBJ databases">
        <title>Insect and environment-associated Actinomycetes.</title>
        <authorList>
            <person name="Currrie C."/>
            <person name="Chevrette M."/>
            <person name="Carlson C."/>
            <person name="Stubbendieck R."/>
            <person name="Wendt-Pienkowski E."/>
        </authorList>
    </citation>
    <scope>NUCLEOTIDE SEQUENCE</scope>
    <source>
        <strain evidence="2">SID7499</strain>
    </source>
</reference>
<organism evidence="2">
    <name type="scientific">Streptomyces sp. SID7499</name>
    <dbReference type="NCBI Taxonomy" id="2706086"/>
    <lineage>
        <taxon>Bacteria</taxon>
        <taxon>Bacillati</taxon>
        <taxon>Actinomycetota</taxon>
        <taxon>Actinomycetes</taxon>
        <taxon>Kitasatosporales</taxon>
        <taxon>Streptomycetaceae</taxon>
        <taxon>Streptomyces</taxon>
    </lineage>
</organism>
<comment type="caution">
    <text evidence="2">The sequence shown here is derived from an EMBL/GenBank/DDBJ whole genome shotgun (WGS) entry which is preliminary data.</text>
</comment>
<feature type="non-terminal residue" evidence="2">
    <location>
        <position position="192"/>
    </location>
</feature>
<dbReference type="GO" id="GO:0006508">
    <property type="term" value="P:proteolysis"/>
    <property type="evidence" value="ECO:0007669"/>
    <property type="project" value="InterPro"/>
</dbReference>
<gene>
    <name evidence="2" type="ORF">G3M58_27030</name>
</gene>
<dbReference type="AlphaFoldDB" id="A0A6G3WX75"/>